<reference evidence="2" key="2">
    <citation type="submission" date="2020-05" db="UniProtKB">
        <authorList>
            <consortium name="EnsemblMetazoa"/>
        </authorList>
    </citation>
    <scope>IDENTIFICATION</scope>
</reference>
<dbReference type="Proteomes" id="UP000030765">
    <property type="component" value="Unassembled WGS sequence"/>
</dbReference>
<gene>
    <name evidence="1" type="ORF">ZHAS_00013177</name>
</gene>
<sequence length="218" mass="24464">MRVCAGGGKRRQDDDRCRSVQDHLPAVMVDREPHWFHAGDLRSRAQCWHTGTGQFSGRDCDRLHIPSDTSNLPTTRPEPNHRAVKWEDLHFVTPCPTFQRDSPSLPATTIWERVFAQTAFLSHSLDRIGNRAAENGLPSIPENRSAVFWKTPASSLSSPQSALVRHPRSIGNATPIMDTKSRAVERLEEPVETFATASRRRYATVKTGPSLGIARQEY</sequence>
<protein>
    <submittedName>
        <fullName evidence="1 2">Phospholipase DDHD2</fullName>
    </submittedName>
</protein>
<dbReference type="AlphaFoldDB" id="A0A084W4R7"/>
<evidence type="ECO:0000313" key="2">
    <source>
        <dbReference type="EnsemblMetazoa" id="ASIC013177-PA"/>
    </source>
</evidence>
<dbReference type="EnsemblMetazoa" id="ASIC013177-RA">
    <property type="protein sequence ID" value="ASIC013177-PA"/>
    <property type="gene ID" value="ASIC013177"/>
</dbReference>
<proteinExistence type="predicted"/>
<dbReference type="EMBL" id="ATLV01020371">
    <property type="status" value="NOT_ANNOTATED_CDS"/>
    <property type="molecule type" value="Genomic_DNA"/>
</dbReference>
<name>A0A084W4R7_ANOSI</name>
<dbReference type="EMBL" id="KE525299">
    <property type="protein sequence ID" value="KFB45211.1"/>
    <property type="molecule type" value="Genomic_DNA"/>
</dbReference>
<organism evidence="1">
    <name type="scientific">Anopheles sinensis</name>
    <name type="common">Mosquito</name>
    <dbReference type="NCBI Taxonomy" id="74873"/>
    <lineage>
        <taxon>Eukaryota</taxon>
        <taxon>Metazoa</taxon>
        <taxon>Ecdysozoa</taxon>
        <taxon>Arthropoda</taxon>
        <taxon>Hexapoda</taxon>
        <taxon>Insecta</taxon>
        <taxon>Pterygota</taxon>
        <taxon>Neoptera</taxon>
        <taxon>Endopterygota</taxon>
        <taxon>Diptera</taxon>
        <taxon>Nematocera</taxon>
        <taxon>Culicoidea</taxon>
        <taxon>Culicidae</taxon>
        <taxon>Anophelinae</taxon>
        <taxon>Anopheles</taxon>
    </lineage>
</organism>
<evidence type="ECO:0000313" key="3">
    <source>
        <dbReference type="Proteomes" id="UP000030765"/>
    </source>
</evidence>
<evidence type="ECO:0000313" key="1">
    <source>
        <dbReference type="EMBL" id="KFB45211.1"/>
    </source>
</evidence>
<accession>A0A084W4R7</accession>
<dbReference type="VEuPathDB" id="VectorBase:ASIC013177"/>
<reference evidence="1 3" key="1">
    <citation type="journal article" date="2014" name="BMC Genomics">
        <title>Genome sequence of Anopheles sinensis provides insight into genetics basis of mosquito competence for malaria parasites.</title>
        <authorList>
            <person name="Zhou D."/>
            <person name="Zhang D."/>
            <person name="Ding G."/>
            <person name="Shi L."/>
            <person name="Hou Q."/>
            <person name="Ye Y."/>
            <person name="Xu Y."/>
            <person name="Zhou H."/>
            <person name="Xiong C."/>
            <person name="Li S."/>
            <person name="Yu J."/>
            <person name="Hong S."/>
            <person name="Yu X."/>
            <person name="Zou P."/>
            <person name="Chen C."/>
            <person name="Chang X."/>
            <person name="Wang W."/>
            <person name="Lv Y."/>
            <person name="Sun Y."/>
            <person name="Ma L."/>
            <person name="Shen B."/>
            <person name="Zhu C."/>
        </authorList>
    </citation>
    <scope>NUCLEOTIDE SEQUENCE [LARGE SCALE GENOMIC DNA]</scope>
</reference>
<keyword evidence="3" id="KW-1185">Reference proteome</keyword>